<name>A0A9P4I328_9PEZI</name>
<comment type="caution">
    <text evidence="6">The sequence shown here is derived from an EMBL/GenBank/DDBJ whole genome shotgun (WGS) entry which is preliminary data.</text>
</comment>
<protein>
    <recommendedName>
        <fullName evidence="5">Zn(2)-C6 fungal-type domain-containing protein</fullName>
    </recommendedName>
</protein>
<evidence type="ECO:0000313" key="7">
    <source>
        <dbReference type="Proteomes" id="UP000799776"/>
    </source>
</evidence>
<dbReference type="GO" id="GO:0005634">
    <property type="term" value="C:nucleus"/>
    <property type="evidence" value="ECO:0007669"/>
    <property type="project" value="UniProtKB-SubCell"/>
</dbReference>
<dbReference type="InterPro" id="IPR050613">
    <property type="entry name" value="Sec_Metabolite_Reg"/>
</dbReference>
<sequence>NSFVSAAPSDNLKPNACISCQRRKVRCDRTEPCASCRRYRAQCEYRDPAPRRKRKLSDDSLHAKLDRYEQIINSLGNRSDGPQRMSAPEQPTPQPSSRVLESPGSNFTAANVSRTIPLHNENLPASRDADIMASKSLPGHSARPAHNGQLIYENGTSKYIENHLWKGLRDEFRSPREILNSTSAIPEDEDHQDPYEMDENDMVLGRAKIKISLRSLHPPSEHIFLLWQAFLDNVNPLVKLFHAPTVQRQILKVCSNLDAVEPGFEALMFSIYLFAVTSMSSQECLSNFRESRASMLSRFRYATTSALSKAGFLRSSELVVLQAYVLFLLALRPYYDIHTLWSLTGIAFRMSQRIGLHRDGATLGLPVFDVEMRRRAWWQVIPLEFRTAELCGAANMLVNQNIDMKLALNVNDSELSPDMKQLPIEHEGPTEMFFCRLRGTMGRFMQSWKKFEHSSTTVAEKDAKTVELEQLLHDKILRYVDTSIPLHLLSLIVAQSAVNAFKLRAHHPRLYPDKGASLPQSEKDFLFSTALKIVELDNMAHSEPSIAKFLWHMDAWFQWDGFIYVLSELRTRTAGEEANRAWFQVNKVFEHHHEILTVTNNPLHIGICNITVKAWEAWTADAVR</sequence>
<gene>
    <name evidence="6" type="ORF">K490DRAFT_4184</name>
</gene>
<dbReference type="GO" id="GO:0000981">
    <property type="term" value="F:DNA-binding transcription factor activity, RNA polymerase II-specific"/>
    <property type="evidence" value="ECO:0007669"/>
    <property type="project" value="InterPro"/>
</dbReference>
<feature type="non-terminal residue" evidence="6">
    <location>
        <position position="1"/>
    </location>
</feature>
<dbReference type="AlphaFoldDB" id="A0A9P4I328"/>
<dbReference type="CDD" id="cd12148">
    <property type="entry name" value="fungal_TF_MHR"/>
    <property type="match status" value="1"/>
</dbReference>
<dbReference type="Pfam" id="PF04082">
    <property type="entry name" value="Fungal_trans"/>
    <property type="match status" value="1"/>
</dbReference>
<evidence type="ECO:0000259" key="5">
    <source>
        <dbReference type="PROSITE" id="PS50048"/>
    </source>
</evidence>
<dbReference type="PANTHER" id="PTHR31001">
    <property type="entry name" value="UNCHARACTERIZED TRANSCRIPTIONAL REGULATORY PROTEIN"/>
    <property type="match status" value="1"/>
</dbReference>
<dbReference type="InterPro" id="IPR001138">
    <property type="entry name" value="Zn2Cys6_DnaBD"/>
</dbReference>
<dbReference type="SUPFAM" id="SSF57701">
    <property type="entry name" value="Zn2/Cys6 DNA-binding domain"/>
    <property type="match status" value="1"/>
</dbReference>
<organism evidence="6 7">
    <name type="scientific">Saccharata proteae CBS 121410</name>
    <dbReference type="NCBI Taxonomy" id="1314787"/>
    <lineage>
        <taxon>Eukaryota</taxon>
        <taxon>Fungi</taxon>
        <taxon>Dikarya</taxon>
        <taxon>Ascomycota</taxon>
        <taxon>Pezizomycotina</taxon>
        <taxon>Dothideomycetes</taxon>
        <taxon>Dothideomycetes incertae sedis</taxon>
        <taxon>Botryosphaeriales</taxon>
        <taxon>Saccharataceae</taxon>
        <taxon>Saccharata</taxon>
    </lineage>
</organism>
<dbReference type="EMBL" id="ML978711">
    <property type="protein sequence ID" value="KAF2092287.1"/>
    <property type="molecule type" value="Genomic_DNA"/>
</dbReference>
<keyword evidence="7" id="KW-1185">Reference proteome</keyword>
<dbReference type="Proteomes" id="UP000799776">
    <property type="component" value="Unassembled WGS sequence"/>
</dbReference>
<feature type="region of interest" description="Disordered" evidence="4">
    <location>
        <begin position="75"/>
        <end position="105"/>
    </location>
</feature>
<feature type="compositionally biased region" description="Polar residues" evidence="4">
    <location>
        <begin position="95"/>
        <end position="105"/>
    </location>
</feature>
<reference evidence="6" key="1">
    <citation type="journal article" date="2020" name="Stud. Mycol.">
        <title>101 Dothideomycetes genomes: a test case for predicting lifestyles and emergence of pathogens.</title>
        <authorList>
            <person name="Haridas S."/>
            <person name="Albert R."/>
            <person name="Binder M."/>
            <person name="Bloem J."/>
            <person name="Labutti K."/>
            <person name="Salamov A."/>
            <person name="Andreopoulos B."/>
            <person name="Baker S."/>
            <person name="Barry K."/>
            <person name="Bills G."/>
            <person name="Bluhm B."/>
            <person name="Cannon C."/>
            <person name="Castanera R."/>
            <person name="Culley D."/>
            <person name="Daum C."/>
            <person name="Ezra D."/>
            <person name="Gonzalez J."/>
            <person name="Henrissat B."/>
            <person name="Kuo A."/>
            <person name="Liang C."/>
            <person name="Lipzen A."/>
            <person name="Lutzoni F."/>
            <person name="Magnuson J."/>
            <person name="Mondo S."/>
            <person name="Nolan M."/>
            <person name="Ohm R."/>
            <person name="Pangilinan J."/>
            <person name="Park H.-J."/>
            <person name="Ramirez L."/>
            <person name="Alfaro M."/>
            <person name="Sun H."/>
            <person name="Tritt A."/>
            <person name="Yoshinaga Y."/>
            <person name="Zwiers L.-H."/>
            <person name="Turgeon B."/>
            <person name="Goodwin S."/>
            <person name="Spatafora J."/>
            <person name="Crous P."/>
            <person name="Grigoriev I."/>
        </authorList>
    </citation>
    <scope>NUCLEOTIDE SEQUENCE</scope>
    <source>
        <strain evidence="6">CBS 121410</strain>
    </source>
</reference>
<comment type="subcellular location">
    <subcellularLocation>
        <location evidence="1">Nucleus</location>
    </subcellularLocation>
</comment>
<dbReference type="CDD" id="cd00067">
    <property type="entry name" value="GAL4"/>
    <property type="match status" value="1"/>
</dbReference>
<evidence type="ECO:0000313" key="6">
    <source>
        <dbReference type="EMBL" id="KAF2092287.1"/>
    </source>
</evidence>
<keyword evidence="3" id="KW-0539">Nucleus</keyword>
<keyword evidence="2" id="KW-0479">Metal-binding</keyword>
<feature type="non-terminal residue" evidence="6">
    <location>
        <position position="624"/>
    </location>
</feature>
<dbReference type="InterPro" id="IPR036864">
    <property type="entry name" value="Zn2-C6_fun-type_DNA-bd_sf"/>
</dbReference>
<dbReference type="PROSITE" id="PS50048">
    <property type="entry name" value="ZN2_CY6_FUNGAL_2"/>
    <property type="match status" value="1"/>
</dbReference>
<feature type="domain" description="Zn(2)-C6 fungal-type" evidence="5">
    <location>
        <begin position="16"/>
        <end position="45"/>
    </location>
</feature>
<dbReference type="PANTHER" id="PTHR31001:SF85">
    <property type="entry name" value="ZN(II)2CYS6 TRANSCRIPTION FACTOR (EUROFUNG)"/>
    <property type="match status" value="1"/>
</dbReference>
<dbReference type="InterPro" id="IPR007219">
    <property type="entry name" value="XnlR_reg_dom"/>
</dbReference>
<evidence type="ECO:0000256" key="1">
    <source>
        <dbReference type="ARBA" id="ARBA00004123"/>
    </source>
</evidence>
<dbReference type="GO" id="GO:0003677">
    <property type="term" value="F:DNA binding"/>
    <property type="evidence" value="ECO:0007669"/>
    <property type="project" value="InterPro"/>
</dbReference>
<dbReference type="SMART" id="SM00066">
    <property type="entry name" value="GAL4"/>
    <property type="match status" value="1"/>
</dbReference>
<evidence type="ECO:0000256" key="4">
    <source>
        <dbReference type="SAM" id="MobiDB-lite"/>
    </source>
</evidence>
<accession>A0A9P4I328</accession>
<evidence type="ECO:0000256" key="2">
    <source>
        <dbReference type="ARBA" id="ARBA00022723"/>
    </source>
</evidence>
<evidence type="ECO:0000256" key="3">
    <source>
        <dbReference type="ARBA" id="ARBA00023242"/>
    </source>
</evidence>
<dbReference type="GO" id="GO:0008270">
    <property type="term" value="F:zinc ion binding"/>
    <property type="evidence" value="ECO:0007669"/>
    <property type="project" value="InterPro"/>
</dbReference>
<dbReference type="Pfam" id="PF00172">
    <property type="entry name" value="Zn_clus"/>
    <property type="match status" value="1"/>
</dbReference>
<dbReference type="Gene3D" id="4.10.240.10">
    <property type="entry name" value="Zn(2)-C6 fungal-type DNA-binding domain"/>
    <property type="match status" value="1"/>
</dbReference>
<proteinExistence type="predicted"/>
<dbReference type="OrthoDB" id="2269373at2759"/>
<dbReference type="GO" id="GO:0006351">
    <property type="term" value="P:DNA-templated transcription"/>
    <property type="evidence" value="ECO:0007669"/>
    <property type="project" value="InterPro"/>
</dbReference>